<name>A0A9Q8SSZ9_9PEZI</name>
<protein>
    <submittedName>
        <fullName evidence="2">Uncharacterized protein</fullName>
    </submittedName>
</protein>
<evidence type="ECO:0000313" key="3">
    <source>
        <dbReference type="Proteomes" id="UP000830671"/>
    </source>
</evidence>
<dbReference type="EMBL" id="CP019476">
    <property type="protein sequence ID" value="UQC83022.1"/>
    <property type="molecule type" value="Genomic_DNA"/>
</dbReference>
<dbReference type="RefSeq" id="XP_049144644.1">
    <property type="nucleotide sequence ID" value="XM_049287501.1"/>
</dbReference>
<evidence type="ECO:0000313" key="2">
    <source>
        <dbReference type="EMBL" id="UQC83022.1"/>
    </source>
</evidence>
<gene>
    <name evidence="2" type="ORF">CLUP02_08512</name>
</gene>
<sequence length="597" mass="63472">MGSGDLTWGELGKEKLGAAARSFDALKMCTSVQATTTANGTQVRHQFCSGAAGEVETYFTDQYNATCNVPELMEGTSDTYSVPAVSFLPSFLSHLILTARARTCRTPHLEKLSLPSLTIQSLRLITSIVSPTTSIWDAADSMDHHSTKASTEQSSALPHHALALQSVPGNVGSNRTSKTPACASSSKLLARPPLTSFVLGCSFLGPSLHTKITGAVVDQQQNNPNFAGWAGLTKHPRLDQRRGRNWDLVVPGRGNPGFSQSARICAVMGATSSRGASLWTHWLSALLTAVANCADAPDLTNYALCMSPVTSGSLLTRSSSYGYNKQNTDLGLGTKIVVSPTAQMPAIDRLHGPHSLTAAARKLNWPVVELPQPLFSCNRPSRPLVSRVLRPAAAAEALRKSAIDHFSSSHTNTGDPILGLTHRGTPPLDCLSATAAQLMQVDGRTCKTRLAGGFAFSREAYDVAKAKYPTCGPAYLTDPARSARVGLQTIDGSQQSDSPFPLDPSESHGHAAPSQSCSPMRLWHSSMGEVGAIHNHQPPRPWIIPIGIILSMVSNQSHQTRRTGRGTRAGAPLQSTCTLSSALDDHRSPPPTGSNRG</sequence>
<keyword evidence="3" id="KW-1185">Reference proteome</keyword>
<dbReference type="KEGG" id="clup:CLUP02_08512"/>
<feature type="region of interest" description="Disordered" evidence="1">
    <location>
        <begin position="557"/>
        <end position="597"/>
    </location>
</feature>
<organism evidence="2 3">
    <name type="scientific">Colletotrichum lupini</name>
    <dbReference type="NCBI Taxonomy" id="145971"/>
    <lineage>
        <taxon>Eukaryota</taxon>
        <taxon>Fungi</taxon>
        <taxon>Dikarya</taxon>
        <taxon>Ascomycota</taxon>
        <taxon>Pezizomycotina</taxon>
        <taxon>Sordariomycetes</taxon>
        <taxon>Hypocreomycetidae</taxon>
        <taxon>Glomerellales</taxon>
        <taxon>Glomerellaceae</taxon>
        <taxon>Colletotrichum</taxon>
        <taxon>Colletotrichum acutatum species complex</taxon>
    </lineage>
</organism>
<evidence type="ECO:0000256" key="1">
    <source>
        <dbReference type="SAM" id="MobiDB-lite"/>
    </source>
</evidence>
<accession>A0A9Q8SSZ9</accession>
<dbReference type="GeneID" id="73342511"/>
<proteinExistence type="predicted"/>
<dbReference type="AlphaFoldDB" id="A0A9Q8SSZ9"/>
<feature type="region of interest" description="Disordered" evidence="1">
    <location>
        <begin position="491"/>
        <end position="518"/>
    </location>
</feature>
<reference evidence="2" key="1">
    <citation type="journal article" date="2021" name="Mol. Plant Microbe Interact.">
        <title>Complete Genome Sequence of the Plant-Pathogenic Fungus Colletotrichum lupini.</title>
        <authorList>
            <person name="Baroncelli R."/>
            <person name="Pensec F."/>
            <person name="Da Lio D."/>
            <person name="Boufleur T."/>
            <person name="Vicente I."/>
            <person name="Sarrocco S."/>
            <person name="Picot A."/>
            <person name="Baraldi E."/>
            <person name="Sukno S."/>
            <person name="Thon M."/>
            <person name="Le Floch G."/>
        </authorList>
    </citation>
    <scope>NUCLEOTIDE SEQUENCE</scope>
    <source>
        <strain evidence="2">IMI 504893</strain>
    </source>
</reference>
<dbReference type="Proteomes" id="UP000830671">
    <property type="component" value="Chromosome 4"/>
</dbReference>